<gene>
    <name evidence="2" type="ORF">TWF730_000854</name>
</gene>
<evidence type="ECO:0000313" key="2">
    <source>
        <dbReference type="EMBL" id="KAK6363423.1"/>
    </source>
</evidence>
<evidence type="ECO:0000256" key="1">
    <source>
        <dbReference type="SAM" id="MobiDB-lite"/>
    </source>
</evidence>
<dbReference type="Proteomes" id="UP001373714">
    <property type="component" value="Unassembled WGS sequence"/>
</dbReference>
<proteinExistence type="predicted"/>
<comment type="caution">
    <text evidence="2">The sequence shown here is derived from an EMBL/GenBank/DDBJ whole genome shotgun (WGS) entry which is preliminary data.</text>
</comment>
<accession>A0AAV9VQ31</accession>
<keyword evidence="3" id="KW-1185">Reference proteome</keyword>
<dbReference type="AlphaFoldDB" id="A0AAV9VQ31"/>
<protein>
    <submittedName>
        <fullName evidence="2">Uncharacterized protein</fullName>
    </submittedName>
</protein>
<feature type="region of interest" description="Disordered" evidence="1">
    <location>
        <begin position="150"/>
        <end position="169"/>
    </location>
</feature>
<sequence length="331" mass="37177">MIDTLTSNTLNPQENQTTILDKTNTKEPLFKTRNVQARYGGHSSFYDATSFYVECDAPRSVLSDYEIPQNIPGITPSHWPHWAEWPRERAMDQIYIYQSRCEACRCGEGGILEPLPSTHPDNEDCPNDDFVMDCIVVYGCSCHTDLFSASPDPERESSPLMMFSPESETEPPLLPLPVAAPIPVQEEARMVLFAEEHHLPDMEGTQALITQAAINRWLIAHGHRPNPTEFDRPPEPEEWELADDESDPYFLEGPGRHPDIHDRRNLFSGGLYRGSGSGSGIDISRNFKRDNKVRSGGSLATEGGNSRKNTFPGEDEGSSTRGRRWNLMNSI</sequence>
<reference evidence="2 3" key="1">
    <citation type="submission" date="2019-10" db="EMBL/GenBank/DDBJ databases">
        <authorList>
            <person name="Palmer J.M."/>
        </authorList>
    </citation>
    <scope>NUCLEOTIDE SEQUENCE [LARGE SCALE GENOMIC DNA]</scope>
    <source>
        <strain evidence="2 3">TWF730</strain>
    </source>
</reference>
<feature type="region of interest" description="Disordered" evidence="1">
    <location>
        <begin position="278"/>
        <end position="331"/>
    </location>
</feature>
<dbReference type="EMBL" id="JAVHNS010000001">
    <property type="protein sequence ID" value="KAK6363423.1"/>
    <property type="molecule type" value="Genomic_DNA"/>
</dbReference>
<organism evidence="2 3">
    <name type="scientific">Orbilia blumenaviensis</name>
    <dbReference type="NCBI Taxonomy" id="1796055"/>
    <lineage>
        <taxon>Eukaryota</taxon>
        <taxon>Fungi</taxon>
        <taxon>Dikarya</taxon>
        <taxon>Ascomycota</taxon>
        <taxon>Pezizomycotina</taxon>
        <taxon>Orbiliomycetes</taxon>
        <taxon>Orbiliales</taxon>
        <taxon>Orbiliaceae</taxon>
        <taxon>Orbilia</taxon>
    </lineage>
</organism>
<evidence type="ECO:0000313" key="3">
    <source>
        <dbReference type="Proteomes" id="UP001373714"/>
    </source>
</evidence>
<name>A0AAV9VQ31_9PEZI</name>